<protein>
    <submittedName>
        <fullName evidence="2">Uncharacterized protein</fullName>
    </submittedName>
</protein>
<keyword evidence="3" id="KW-1185">Reference proteome</keyword>
<feature type="transmembrane region" description="Helical" evidence="1">
    <location>
        <begin position="132"/>
        <end position="150"/>
    </location>
</feature>
<sequence>MTIKQPASADVQIVSHNSIDLVNHNEFVTQSIHQKIELMRYFSTTSHQWEHSLYEPAQLEEVHSWGRFKHYLSFFKPLDWLRLTGFIIGLSILWIGKVVAYFLLYFSILVTFLAFLTVIAKTASPSWQSVRFFMLYTFCFVLFRFIWRNLQPNNQIQNPGNQSILKILWFKHSDSSAEKGLQPVILCLLPEWLTPSLNPSQLTITGEIDPLTLKKMWKKLSLFEKHVIMSDLVTATDTDKYLTQTVEFVSSSLPYRDELIDSIYQSQQTKMSLKADGKKLKAAK</sequence>
<dbReference type="EMBL" id="CAUZLR010000010">
    <property type="protein sequence ID" value="CAK1252527.1"/>
    <property type="molecule type" value="Genomic_DNA"/>
</dbReference>
<comment type="caution">
    <text evidence="2">The sequence shown here is derived from an EMBL/GenBank/DDBJ whole genome shotgun (WGS) entry which is preliminary data.</text>
</comment>
<keyword evidence="1" id="KW-0472">Membrane</keyword>
<evidence type="ECO:0000313" key="3">
    <source>
        <dbReference type="Proteomes" id="UP001314261"/>
    </source>
</evidence>
<evidence type="ECO:0000313" key="2">
    <source>
        <dbReference type="EMBL" id="CAK1252527.1"/>
    </source>
</evidence>
<feature type="transmembrane region" description="Helical" evidence="1">
    <location>
        <begin position="102"/>
        <end position="120"/>
    </location>
</feature>
<evidence type="ECO:0000256" key="1">
    <source>
        <dbReference type="SAM" id="Phobius"/>
    </source>
</evidence>
<dbReference type="Proteomes" id="UP001314261">
    <property type="component" value="Unassembled WGS sequence"/>
</dbReference>
<proteinExistence type="predicted"/>
<keyword evidence="1" id="KW-0812">Transmembrane</keyword>
<accession>A0ABN9YXX2</accession>
<keyword evidence="1" id="KW-1133">Transmembrane helix</keyword>
<reference evidence="2 3" key="1">
    <citation type="submission" date="2023-10" db="EMBL/GenBank/DDBJ databases">
        <authorList>
            <person name="Botero Cardona J."/>
        </authorList>
    </citation>
    <scope>NUCLEOTIDE SEQUENCE [LARGE SCALE GENOMIC DNA]</scope>
    <source>
        <strain evidence="2 3">R-54839</strain>
    </source>
</reference>
<gene>
    <name evidence="2" type="ORF">R54839_PPFHFPJH_01456</name>
</gene>
<dbReference type="RefSeq" id="WP_338346378.1">
    <property type="nucleotide sequence ID" value="NZ_CAUZLR010000010.1"/>
</dbReference>
<name>A0ABN9YXX2_9LACO</name>
<organism evidence="2 3">
    <name type="scientific">Fructobacillus fructosus</name>
    <dbReference type="NCBI Taxonomy" id="1631"/>
    <lineage>
        <taxon>Bacteria</taxon>
        <taxon>Bacillati</taxon>
        <taxon>Bacillota</taxon>
        <taxon>Bacilli</taxon>
        <taxon>Lactobacillales</taxon>
        <taxon>Lactobacillaceae</taxon>
        <taxon>Fructobacillus</taxon>
    </lineage>
</organism>